<organism evidence="2 3">
    <name type="scientific">Desulfofundulus thermobenzoicus</name>
    <dbReference type="NCBI Taxonomy" id="29376"/>
    <lineage>
        <taxon>Bacteria</taxon>
        <taxon>Bacillati</taxon>
        <taxon>Bacillota</taxon>
        <taxon>Clostridia</taxon>
        <taxon>Eubacteriales</taxon>
        <taxon>Peptococcaceae</taxon>
        <taxon>Desulfofundulus</taxon>
    </lineage>
</organism>
<reference evidence="2 3" key="1">
    <citation type="submission" date="2019-10" db="EMBL/GenBank/DDBJ databases">
        <title>Comparative genomics of sulfur disproportionating microorganisms.</title>
        <authorList>
            <person name="Ward L.M."/>
            <person name="Bertran E."/>
            <person name="Johnston D."/>
        </authorList>
    </citation>
    <scope>NUCLEOTIDE SEQUENCE [LARGE SCALE GENOMIC DNA]</scope>
    <source>
        <strain evidence="2 3">DSM 14055</strain>
    </source>
</reference>
<gene>
    <name evidence="2" type="ORF">GFC01_08765</name>
</gene>
<dbReference type="RefSeq" id="WP_152946373.1">
    <property type="nucleotide sequence ID" value="NZ_WHYR01000020.1"/>
</dbReference>
<dbReference type="EMBL" id="WHYR01000020">
    <property type="protein sequence ID" value="MQL52356.1"/>
    <property type="molecule type" value="Genomic_DNA"/>
</dbReference>
<dbReference type="Proteomes" id="UP000441717">
    <property type="component" value="Unassembled WGS sequence"/>
</dbReference>
<evidence type="ECO:0000256" key="1">
    <source>
        <dbReference type="SAM" id="Coils"/>
    </source>
</evidence>
<dbReference type="AlphaFoldDB" id="A0A6N7IQM1"/>
<keyword evidence="3" id="KW-1185">Reference proteome</keyword>
<comment type="caution">
    <text evidence="2">The sequence shown here is derived from an EMBL/GenBank/DDBJ whole genome shotgun (WGS) entry which is preliminary data.</text>
</comment>
<keyword evidence="1" id="KW-0175">Coiled coil</keyword>
<feature type="coiled-coil region" evidence="1">
    <location>
        <begin position="8"/>
        <end position="77"/>
    </location>
</feature>
<proteinExistence type="predicted"/>
<sequence>MHQIHQQIQRLRDEVNGIMQMASQLQQSEQSNSAQLQQLQQREINASQQLQRISFMAGRLNQEINQLSSLAQQLSTTMGQTQFGGQFGQAGWSGGVSQPGFTGYAQAYQPGYQTSQQFGGARYDISGTTAGYTSGQFGAQYQPGNIQGYAGQWGNTGQFGGNQPGQWGGQFSGTQTGQWGTQLSGQAGLGGQLSGQSGQWGSQMALSPGQFGGQFSQGGFRGSISDQGQYTPNYSLGTIPNTF</sequence>
<evidence type="ECO:0000313" key="3">
    <source>
        <dbReference type="Proteomes" id="UP000441717"/>
    </source>
</evidence>
<evidence type="ECO:0000313" key="2">
    <source>
        <dbReference type="EMBL" id="MQL52356.1"/>
    </source>
</evidence>
<accession>A0A6N7IQM1</accession>
<name>A0A6N7IQM1_9FIRM</name>
<protein>
    <submittedName>
        <fullName evidence="2">Uncharacterized protein</fullName>
    </submittedName>
</protein>